<dbReference type="PROSITE" id="PS51371">
    <property type="entry name" value="CBS"/>
    <property type="match status" value="3"/>
</dbReference>
<dbReference type="SUPFAM" id="SSF54631">
    <property type="entry name" value="CBS-domain pair"/>
    <property type="match status" value="2"/>
</dbReference>
<evidence type="ECO:0000259" key="4">
    <source>
        <dbReference type="PROSITE" id="PS51371"/>
    </source>
</evidence>
<proteinExistence type="predicted"/>
<dbReference type="SMART" id="SM00116">
    <property type="entry name" value="CBS"/>
    <property type="match status" value="4"/>
</dbReference>
<feature type="domain" description="CBS" evidence="4">
    <location>
        <begin position="117"/>
        <end position="174"/>
    </location>
</feature>
<organism evidence="5 6">
    <name type="scientific">Coemansia spiralis</name>
    <dbReference type="NCBI Taxonomy" id="417178"/>
    <lineage>
        <taxon>Eukaryota</taxon>
        <taxon>Fungi</taxon>
        <taxon>Fungi incertae sedis</taxon>
        <taxon>Zoopagomycota</taxon>
        <taxon>Kickxellomycotina</taxon>
        <taxon>Kickxellomycetes</taxon>
        <taxon>Kickxellales</taxon>
        <taxon>Kickxellaceae</taxon>
        <taxon>Coemansia</taxon>
    </lineage>
</organism>
<dbReference type="EMBL" id="JANBTW010000134">
    <property type="protein sequence ID" value="KAJ2670057.1"/>
    <property type="molecule type" value="Genomic_DNA"/>
</dbReference>
<name>A0A9W8G1X0_9FUNG</name>
<gene>
    <name evidence="5" type="primary">SDS23</name>
    <name evidence="5" type="ORF">GGI25_005956</name>
</gene>
<keyword evidence="2 3" id="KW-0129">CBS domain</keyword>
<evidence type="ECO:0000313" key="6">
    <source>
        <dbReference type="Proteomes" id="UP001151518"/>
    </source>
</evidence>
<dbReference type="CDD" id="cd02205">
    <property type="entry name" value="CBS_pair_SF"/>
    <property type="match status" value="3"/>
</dbReference>
<dbReference type="GO" id="GO:0042149">
    <property type="term" value="P:cellular response to glucose starvation"/>
    <property type="evidence" value="ECO:0007669"/>
    <property type="project" value="TreeGrafter"/>
</dbReference>
<dbReference type="InterPro" id="IPR050511">
    <property type="entry name" value="AMPK_gamma/SDS23_families"/>
</dbReference>
<dbReference type="AlphaFoldDB" id="A0A9W8G1X0"/>
<feature type="domain" description="CBS" evidence="4">
    <location>
        <begin position="195"/>
        <end position="253"/>
    </location>
</feature>
<evidence type="ECO:0000256" key="1">
    <source>
        <dbReference type="ARBA" id="ARBA00022737"/>
    </source>
</evidence>
<evidence type="ECO:0000256" key="2">
    <source>
        <dbReference type="ARBA" id="ARBA00023122"/>
    </source>
</evidence>
<dbReference type="InterPro" id="IPR046342">
    <property type="entry name" value="CBS_dom_sf"/>
</dbReference>
<keyword evidence="1" id="KW-0677">Repeat</keyword>
<comment type="caution">
    <text evidence="5">The sequence shown here is derived from an EMBL/GenBank/DDBJ whole genome shotgun (WGS) entry which is preliminary data.</text>
</comment>
<protein>
    <submittedName>
        <fullName evidence="5">Cell separation during budding</fullName>
    </submittedName>
</protein>
<reference evidence="5" key="1">
    <citation type="submission" date="2022-07" db="EMBL/GenBank/DDBJ databases">
        <title>Phylogenomic reconstructions and comparative analyses of Kickxellomycotina fungi.</title>
        <authorList>
            <person name="Reynolds N.K."/>
            <person name="Stajich J.E."/>
            <person name="Barry K."/>
            <person name="Grigoriev I.V."/>
            <person name="Crous P."/>
            <person name="Smith M.E."/>
        </authorList>
    </citation>
    <scope>NUCLEOTIDE SEQUENCE</scope>
    <source>
        <strain evidence="5">NRRL 3115</strain>
    </source>
</reference>
<sequence length="379" mass="42038">MDNNTADRPGVGATTHWLSMQAQELVENQKVIQVDSQATIHEACDLLIKHNIQSLPLYDSQNRSYIGMFDLHDLATYILMNKRQHIEPPSSPSTSSPLARMAVERRSSEQVSKLSDLSQMNPFYSVVPETTVAQIAAVFAKGAHRVAVMQSEREILGILSQARIIRYFYEHAEEPHISSQELTLLDRSLKDLGLVTHDIVVATPTTPVIQALSMLERWHISSIAIVEDNRIVGNLSVTDIKYLIMDKSLVNGTCMELVQKVRFVQGVQDGQDRAAVFAVRPEATLRYAMTKMIATGAHRVWITEPQGAEQPDMSPRPRYRRASVSSASSQTVPIAPAHYAGAFDDSVCGIVSLTDVLRLLVENGPKPTPDPSYNYASMD</sequence>
<dbReference type="PANTHER" id="PTHR13780">
    <property type="entry name" value="AMP-ACTIVATED PROTEIN KINASE, GAMMA REGULATORY SUBUNIT"/>
    <property type="match status" value="1"/>
</dbReference>
<dbReference type="PANTHER" id="PTHR13780:SF36">
    <property type="entry name" value="CBS DOMAIN-CONTAINING PROTEIN"/>
    <property type="match status" value="1"/>
</dbReference>
<feature type="domain" description="CBS" evidence="4">
    <location>
        <begin position="27"/>
        <end position="90"/>
    </location>
</feature>
<dbReference type="InterPro" id="IPR000644">
    <property type="entry name" value="CBS_dom"/>
</dbReference>
<dbReference type="Proteomes" id="UP001151518">
    <property type="component" value="Unassembled WGS sequence"/>
</dbReference>
<dbReference type="GO" id="GO:0004865">
    <property type="term" value="F:protein serine/threonine phosphatase inhibitor activity"/>
    <property type="evidence" value="ECO:0007669"/>
    <property type="project" value="TreeGrafter"/>
</dbReference>
<accession>A0A9W8G1X0</accession>
<dbReference type="Gene3D" id="3.10.580.10">
    <property type="entry name" value="CBS-domain"/>
    <property type="match status" value="2"/>
</dbReference>
<evidence type="ECO:0000313" key="5">
    <source>
        <dbReference type="EMBL" id="KAJ2670057.1"/>
    </source>
</evidence>
<dbReference type="Pfam" id="PF00571">
    <property type="entry name" value="CBS"/>
    <property type="match status" value="3"/>
</dbReference>
<evidence type="ECO:0000256" key="3">
    <source>
        <dbReference type="PROSITE-ProRule" id="PRU00703"/>
    </source>
</evidence>
<dbReference type="OrthoDB" id="497541at2759"/>